<accession>A0A6C0CR80</accession>
<organism evidence="1">
    <name type="scientific">viral metagenome</name>
    <dbReference type="NCBI Taxonomy" id="1070528"/>
    <lineage>
        <taxon>unclassified sequences</taxon>
        <taxon>metagenomes</taxon>
        <taxon>organismal metagenomes</taxon>
    </lineage>
</organism>
<dbReference type="AlphaFoldDB" id="A0A6C0CR80"/>
<name>A0A6C0CR80_9ZZZZ</name>
<reference evidence="1" key="1">
    <citation type="journal article" date="2020" name="Nature">
        <title>Giant virus diversity and host interactions through global metagenomics.</title>
        <authorList>
            <person name="Schulz F."/>
            <person name="Roux S."/>
            <person name="Paez-Espino D."/>
            <person name="Jungbluth S."/>
            <person name="Walsh D.A."/>
            <person name="Denef V.J."/>
            <person name="McMahon K.D."/>
            <person name="Konstantinidis K.T."/>
            <person name="Eloe-Fadrosh E.A."/>
            <person name="Kyrpides N.C."/>
            <person name="Woyke T."/>
        </authorList>
    </citation>
    <scope>NUCLEOTIDE SEQUENCE</scope>
    <source>
        <strain evidence="1">GVMAG-M-3300021473-15</strain>
    </source>
</reference>
<dbReference type="EMBL" id="MN739475">
    <property type="protein sequence ID" value="QHT06793.1"/>
    <property type="molecule type" value="Genomic_DNA"/>
</dbReference>
<proteinExistence type="predicted"/>
<protein>
    <submittedName>
        <fullName evidence="1">Uncharacterized protein</fullName>
    </submittedName>
</protein>
<sequence length="142" mass="16782">MNEILRIQEIKRHRYYLICEQILTCIRSKIAFSSHVGVSETSYTFKTVNFFMCPIISTPRSRKIKKYVVTKLREEGFTIIDVECLLDEFPNIPPDKLQKINELMNDINKTSTLHTSALKENEWTIIIAWPTLSRNRRRSFVK</sequence>
<evidence type="ECO:0000313" key="1">
    <source>
        <dbReference type="EMBL" id="QHT06793.1"/>
    </source>
</evidence>